<dbReference type="InterPro" id="IPR042320">
    <property type="entry name" value="MMS22-like"/>
</dbReference>
<keyword evidence="3" id="KW-1185">Reference proteome</keyword>
<feature type="non-terminal residue" evidence="2">
    <location>
        <position position="285"/>
    </location>
</feature>
<organism evidence="2 3">
    <name type="scientific">Paramuricea clavata</name>
    <name type="common">Red gorgonian</name>
    <name type="synonym">Violescent sea-whip</name>
    <dbReference type="NCBI Taxonomy" id="317549"/>
    <lineage>
        <taxon>Eukaryota</taxon>
        <taxon>Metazoa</taxon>
        <taxon>Cnidaria</taxon>
        <taxon>Anthozoa</taxon>
        <taxon>Octocorallia</taxon>
        <taxon>Malacalcyonacea</taxon>
        <taxon>Plexauridae</taxon>
        <taxon>Paramuricea</taxon>
    </lineage>
</organism>
<dbReference type="EMBL" id="CACRXK020004078">
    <property type="protein sequence ID" value="CAB4001399.1"/>
    <property type="molecule type" value="Genomic_DNA"/>
</dbReference>
<dbReference type="SUPFAM" id="SSF48371">
    <property type="entry name" value="ARM repeat"/>
    <property type="match status" value="1"/>
</dbReference>
<evidence type="ECO:0000313" key="2">
    <source>
        <dbReference type="EMBL" id="CAB4001399.1"/>
    </source>
</evidence>
<dbReference type="GO" id="GO:0031297">
    <property type="term" value="P:replication fork processing"/>
    <property type="evidence" value="ECO:0007669"/>
    <property type="project" value="InterPro"/>
</dbReference>
<sequence length="285" mass="32189">TQHDCLLPKIIDQLVLPLNTKKPRSPAITQCIKLNLAEFLEGLASLDFRRDEFIKRKIKQIFAAYFHVFNQKCYLSTNSSPIKNPFLDVLKGTLSANPTQDSSDFRQYVINIIKYNYLVIPGRSPQELIPTLFFLGDLFKRTLSPGETARNTPLILKNILACLLACDTSSPDTEPPYIRSEATKVLELMMISCQKAQEVTSRDALHALLKEFIFSNINQVQGTIFKVLNTLSKFDKELVLSGIPTSKEAILSTERQRGVGTDTTLRTSFKSLLESLGMQIDEHEF</sequence>
<proteinExistence type="predicted"/>
<dbReference type="Pfam" id="PF14911">
    <property type="entry name" value="MMS22L_C"/>
    <property type="match status" value="1"/>
</dbReference>
<protein>
    <submittedName>
        <fullName evidence="2">MMS22-like</fullName>
    </submittedName>
</protein>
<reference evidence="2" key="1">
    <citation type="submission" date="2020-04" db="EMBL/GenBank/DDBJ databases">
        <authorList>
            <person name="Alioto T."/>
            <person name="Alioto T."/>
            <person name="Gomez Garrido J."/>
        </authorList>
    </citation>
    <scope>NUCLEOTIDE SEQUENCE</scope>
    <source>
        <strain evidence="2">A484AB</strain>
    </source>
</reference>
<dbReference type="PANTHER" id="PTHR28547:SF1">
    <property type="entry name" value="PROTEIN MMS22-LIKE"/>
    <property type="match status" value="1"/>
</dbReference>
<dbReference type="Proteomes" id="UP001152795">
    <property type="component" value="Unassembled WGS sequence"/>
</dbReference>
<evidence type="ECO:0000313" key="3">
    <source>
        <dbReference type="Proteomes" id="UP001152795"/>
    </source>
</evidence>
<dbReference type="PANTHER" id="PTHR28547">
    <property type="entry name" value="PROTEIN MMS22-LIKE"/>
    <property type="match status" value="1"/>
</dbReference>
<dbReference type="GO" id="GO:0043596">
    <property type="term" value="C:nuclear replication fork"/>
    <property type="evidence" value="ECO:0007669"/>
    <property type="project" value="TreeGrafter"/>
</dbReference>
<accession>A0A6S7HAZ2</accession>
<gene>
    <name evidence="2" type="ORF">PACLA_8A066972</name>
</gene>
<dbReference type="InterPro" id="IPR029424">
    <property type="entry name" value="MMS22L_C"/>
</dbReference>
<feature type="domain" description="MMS22-like C-terminal" evidence="1">
    <location>
        <begin position="4"/>
        <end position="275"/>
    </location>
</feature>
<dbReference type="OrthoDB" id="8193282at2759"/>
<dbReference type="GO" id="GO:0000724">
    <property type="term" value="P:double-strand break repair via homologous recombination"/>
    <property type="evidence" value="ECO:0007669"/>
    <property type="project" value="InterPro"/>
</dbReference>
<comment type="caution">
    <text evidence="2">The sequence shown here is derived from an EMBL/GenBank/DDBJ whole genome shotgun (WGS) entry which is preliminary data.</text>
</comment>
<dbReference type="AlphaFoldDB" id="A0A6S7HAZ2"/>
<dbReference type="InterPro" id="IPR016024">
    <property type="entry name" value="ARM-type_fold"/>
</dbReference>
<evidence type="ECO:0000259" key="1">
    <source>
        <dbReference type="Pfam" id="PF14911"/>
    </source>
</evidence>
<name>A0A6S7HAZ2_PARCT</name>